<keyword evidence="3" id="KW-0472">Membrane</keyword>
<dbReference type="Proteomes" id="UP001438707">
    <property type="component" value="Unassembled WGS sequence"/>
</dbReference>
<evidence type="ECO:0008006" key="6">
    <source>
        <dbReference type="Google" id="ProtNLM"/>
    </source>
</evidence>
<protein>
    <recommendedName>
        <fullName evidence="6">Caleosin</fullName>
    </recommendedName>
</protein>
<proteinExistence type="inferred from homology"/>
<sequence length="249" mass="28621">MAKDLVHDEAVTTGIPEVPVTQQRPVPVNLDQYIKNPGAPRATRAVSKEKPHGSDNSADNRTVLQQHVDFWDFDHDGFIYPMDTYNGFRKLGYNVVVSFLAIFFIHGSFSYASQGTWLPDPFFSINTNNIHKTKHGSDSEVYDTEGRFVPEKFEELFTKFDRRNRKGLDFHEMWELSEANRNIIDPTGWTAEKLEWWATWFIAGDKNGLVSKETIRGVYDGTWFYQQADKIKAEKARKAPSNGRNGHQD</sequence>
<dbReference type="PANTHER" id="PTHR31495:SF0">
    <property type="entry name" value="BINDING PROTEIN CALEOSIN, PUTATIVE (AFU_ORTHOLOGUE AFUA_5G13750)-RELATED"/>
    <property type="match status" value="1"/>
</dbReference>
<dbReference type="GO" id="GO:0005509">
    <property type="term" value="F:calcium ion binding"/>
    <property type="evidence" value="ECO:0007669"/>
    <property type="project" value="TreeGrafter"/>
</dbReference>
<accession>A0AAW1R1S3</accession>
<dbReference type="InterPro" id="IPR011992">
    <property type="entry name" value="EF-hand-dom_pair"/>
</dbReference>
<dbReference type="SUPFAM" id="SSF47473">
    <property type="entry name" value="EF-hand"/>
    <property type="match status" value="1"/>
</dbReference>
<keyword evidence="5" id="KW-1185">Reference proteome</keyword>
<keyword evidence="3" id="KW-1133">Transmembrane helix</keyword>
<dbReference type="PANTHER" id="PTHR31495">
    <property type="entry name" value="PEROXYGENASE 3-RELATED"/>
    <property type="match status" value="1"/>
</dbReference>
<evidence type="ECO:0000256" key="2">
    <source>
        <dbReference type="SAM" id="MobiDB-lite"/>
    </source>
</evidence>
<evidence type="ECO:0000313" key="4">
    <source>
        <dbReference type="EMBL" id="KAK9827453.1"/>
    </source>
</evidence>
<dbReference type="Pfam" id="PF05042">
    <property type="entry name" value="Caleosin"/>
    <property type="match status" value="1"/>
</dbReference>
<dbReference type="AlphaFoldDB" id="A0AAW1R1S3"/>
<reference evidence="4 5" key="1">
    <citation type="journal article" date="2024" name="Nat. Commun.">
        <title>Phylogenomics reveals the evolutionary origins of lichenization in chlorophyte algae.</title>
        <authorList>
            <person name="Puginier C."/>
            <person name="Libourel C."/>
            <person name="Otte J."/>
            <person name="Skaloud P."/>
            <person name="Haon M."/>
            <person name="Grisel S."/>
            <person name="Petersen M."/>
            <person name="Berrin J.G."/>
            <person name="Delaux P.M."/>
            <person name="Dal Grande F."/>
            <person name="Keller J."/>
        </authorList>
    </citation>
    <scope>NUCLEOTIDE SEQUENCE [LARGE SCALE GENOMIC DNA]</scope>
    <source>
        <strain evidence="4 5">SAG 2145</strain>
    </source>
</reference>
<dbReference type="GO" id="GO:0004497">
    <property type="term" value="F:monooxygenase activity"/>
    <property type="evidence" value="ECO:0007669"/>
    <property type="project" value="TreeGrafter"/>
</dbReference>
<comment type="similarity">
    <text evidence="1">Belongs to the caleosin family.</text>
</comment>
<dbReference type="InterPro" id="IPR007736">
    <property type="entry name" value="Caleosin-related"/>
</dbReference>
<dbReference type="EMBL" id="JALJOS010000018">
    <property type="protein sequence ID" value="KAK9827453.1"/>
    <property type="molecule type" value="Genomic_DNA"/>
</dbReference>
<organism evidence="4 5">
    <name type="scientific">Apatococcus lobatus</name>
    <dbReference type="NCBI Taxonomy" id="904363"/>
    <lineage>
        <taxon>Eukaryota</taxon>
        <taxon>Viridiplantae</taxon>
        <taxon>Chlorophyta</taxon>
        <taxon>core chlorophytes</taxon>
        <taxon>Trebouxiophyceae</taxon>
        <taxon>Chlorellales</taxon>
        <taxon>Chlorellaceae</taxon>
        <taxon>Apatococcus</taxon>
    </lineage>
</organism>
<name>A0AAW1R1S3_9CHLO</name>
<feature type="transmembrane region" description="Helical" evidence="3">
    <location>
        <begin position="91"/>
        <end position="112"/>
    </location>
</feature>
<comment type="caution">
    <text evidence="4">The sequence shown here is derived from an EMBL/GenBank/DDBJ whole genome shotgun (WGS) entry which is preliminary data.</text>
</comment>
<evidence type="ECO:0000256" key="1">
    <source>
        <dbReference type="ARBA" id="ARBA00006765"/>
    </source>
</evidence>
<evidence type="ECO:0000313" key="5">
    <source>
        <dbReference type="Proteomes" id="UP001438707"/>
    </source>
</evidence>
<evidence type="ECO:0000256" key="3">
    <source>
        <dbReference type="SAM" id="Phobius"/>
    </source>
</evidence>
<gene>
    <name evidence="4" type="ORF">WJX74_003320</name>
</gene>
<keyword evidence="3" id="KW-0812">Transmembrane</keyword>
<feature type="region of interest" description="Disordered" evidence="2">
    <location>
        <begin position="39"/>
        <end position="59"/>
    </location>
</feature>